<evidence type="ECO:0000256" key="4">
    <source>
        <dbReference type="ARBA" id="ARBA00022832"/>
    </source>
</evidence>
<keyword evidence="7" id="KW-0408">Iron</keyword>
<dbReference type="CDD" id="cd03505">
    <property type="entry name" value="Delta9-FADS-like"/>
    <property type="match status" value="1"/>
</dbReference>
<dbReference type="PANTHER" id="PTHR11351">
    <property type="entry name" value="ACYL-COA DESATURASE"/>
    <property type="match status" value="1"/>
</dbReference>
<comment type="similarity">
    <text evidence="2">Belongs to the fatty acid desaturase type 2 family.</text>
</comment>
<accession>A0ABU2JDT4</accession>
<organism evidence="12 13">
    <name type="scientific">Jatrophihabitans lederbergiae</name>
    <dbReference type="NCBI Taxonomy" id="3075547"/>
    <lineage>
        <taxon>Bacteria</taxon>
        <taxon>Bacillati</taxon>
        <taxon>Actinomycetota</taxon>
        <taxon>Actinomycetes</taxon>
        <taxon>Jatrophihabitantales</taxon>
        <taxon>Jatrophihabitantaceae</taxon>
        <taxon>Jatrophihabitans</taxon>
    </lineage>
</organism>
<keyword evidence="5 10" id="KW-1133">Transmembrane helix</keyword>
<feature type="transmembrane region" description="Helical" evidence="10">
    <location>
        <begin position="39"/>
        <end position="63"/>
    </location>
</feature>
<evidence type="ECO:0000256" key="3">
    <source>
        <dbReference type="ARBA" id="ARBA00022692"/>
    </source>
</evidence>
<dbReference type="PANTHER" id="PTHR11351:SF3">
    <property type="entry name" value="BLL4393 PROTEIN"/>
    <property type="match status" value="1"/>
</dbReference>
<keyword evidence="13" id="KW-1185">Reference proteome</keyword>
<keyword evidence="6 12" id="KW-0560">Oxidoreductase</keyword>
<dbReference type="EMBL" id="JAVREH010000029">
    <property type="protein sequence ID" value="MDT0263130.1"/>
    <property type="molecule type" value="Genomic_DNA"/>
</dbReference>
<comment type="caution">
    <text evidence="12">The sequence shown here is derived from an EMBL/GenBank/DDBJ whole genome shotgun (WGS) entry which is preliminary data.</text>
</comment>
<proteinExistence type="inferred from homology"/>
<dbReference type="PRINTS" id="PR00075">
    <property type="entry name" value="FACDDSATRASE"/>
</dbReference>
<dbReference type="InterPro" id="IPR015876">
    <property type="entry name" value="Acyl-CoA_DS"/>
</dbReference>
<feature type="transmembrane region" description="Helical" evidence="10">
    <location>
        <begin position="193"/>
        <end position="214"/>
    </location>
</feature>
<evidence type="ECO:0000256" key="8">
    <source>
        <dbReference type="ARBA" id="ARBA00023098"/>
    </source>
</evidence>
<protein>
    <submittedName>
        <fullName evidence="12">Fatty acid desaturase</fullName>
        <ecNumber evidence="12">1.14.19.-</ecNumber>
    </submittedName>
</protein>
<dbReference type="Proteomes" id="UP001183176">
    <property type="component" value="Unassembled WGS sequence"/>
</dbReference>
<evidence type="ECO:0000256" key="6">
    <source>
        <dbReference type="ARBA" id="ARBA00023002"/>
    </source>
</evidence>
<dbReference type="Pfam" id="PF00487">
    <property type="entry name" value="FA_desaturase"/>
    <property type="match status" value="1"/>
</dbReference>
<evidence type="ECO:0000256" key="2">
    <source>
        <dbReference type="ARBA" id="ARBA00008749"/>
    </source>
</evidence>
<evidence type="ECO:0000256" key="10">
    <source>
        <dbReference type="SAM" id="Phobius"/>
    </source>
</evidence>
<dbReference type="EC" id="1.14.19.-" evidence="12"/>
<evidence type="ECO:0000313" key="13">
    <source>
        <dbReference type="Proteomes" id="UP001183176"/>
    </source>
</evidence>
<comment type="subcellular location">
    <subcellularLocation>
        <location evidence="1">Membrane</location>
        <topology evidence="1">Multi-pass membrane protein</topology>
    </subcellularLocation>
</comment>
<evidence type="ECO:0000256" key="5">
    <source>
        <dbReference type="ARBA" id="ARBA00022989"/>
    </source>
</evidence>
<sequence length="332" mass="36967">MTILGQPPSADPTAVSTLQSAQPAGKPMYSGRKPGGEQVALYIFVLVPFAATIVAVPLAWGWGIGWTDVILMVAWYLVSSLGITVGFHRFFTHGSFKANRGLKIALAIAGSMAIEGPVIRWVADHRRHHAFSDREGDPHSPWRFGNTLGGLTKGFWFAHVGWFFDPERTNQEKYAPDLLADPDLRRIDRLFPLWIACTLLGPAAIGGLASWSWAGALTAFFWASLVRVCVLHHVTWSINSVCHLIGERPYASRDRSANFWPLAILSMGESWHNSHHADPTCARHGVDRGQLDISARTIWLFEKLGWATDVRWPKRERFDKLAARRAVERAAV</sequence>
<evidence type="ECO:0000313" key="12">
    <source>
        <dbReference type="EMBL" id="MDT0263130.1"/>
    </source>
</evidence>
<dbReference type="GO" id="GO:0016491">
    <property type="term" value="F:oxidoreductase activity"/>
    <property type="evidence" value="ECO:0007669"/>
    <property type="project" value="UniProtKB-KW"/>
</dbReference>
<feature type="transmembrane region" description="Helical" evidence="10">
    <location>
        <begin position="69"/>
        <end position="92"/>
    </location>
</feature>
<keyword evidence="9 10" id="KW-0472">Membrane</keyword>
<gene>
    <name evidence="12" type="ORF">RM423_17210</name>
</gene>
<evidence type="ECO:0000256" key="9">
    <source>
        <dbReference type="ARBA" id="ARBA00023136"/>
    </source>
</evidence>
<keyword evidence="8" id="KW-0443">Lipid metabolism</keyword>
<evidence type="ECO:0000259" key="11">
    <source>
        <dbReference type="Pfam" id="PF00487"/>
    </source>
</evidence>
<keyword evidence="4" id="KW-0276">Fatty acid metabolism</keyword>
<reference evidence="13" key="1">
    <citation type="submission" date="2023-07" db="EMBL/GenBank/DDBJ databases">
        <title>30 novel species of actinomycetes from the DSMZ collection.</title>
        <authorList>
            <person name="Nouioui I."/>
        </authorList>
    </citation>
    <scope>NUCLEOTIDE SEQUENCE [LARGE SCALE GENOMIC DNA]</scope>
    <source>
        <strain evidence="13">DSM 44399</strain>
    </source>
</reference>
<dbReference type="InterPro" id="IPR005804">
    <property type="entry name" value="FA_desaturase_dom"/>
</dbReference>
<keyword evidence="3 10" id="KW-0812">Transmembrane</keyword>
<feature type="domain" description="Fatty acid desaturase" evidence="11">
    <location>
        <begin position="66"/>
        <end position="284"/>
    </location>
</feature>
<name>A0ABU2JDT4_9ACTN</name>
<evidence type="ECO:0000256" key="1">
    <source>
        <dbReference type="ARBA" id="ARBA00004141"/>
    </source>
</evidence>
<evidence type="ECO:0000256" key="7">
    <source>
        <dbReference type="ARBA" id="ARBA00023004"/>
    </source>
</evidence>